<dbReference type="SUPFAM" id="SSF48726">
    <property type="entry name" value="Immunoglobulin"/>
    <property type="match status" value="2"/>
</dbReference>
<comment type="subcellular location">
    <subcellularLocation>
        <location evidence="1">Membrane</location>
    </subcellularLocation>
</comment>
<dbReference type="AlphaFoldDB" id="A0A9D3S568"/>
<evidence type="ECO:0000256" key="4">
    <source>
        <dbReference type="SAM" id="Phobius"/>
    </source>
</evidence>
<feature type="domain" description="Ig-like" evidence="5">
    <location>
        <begin position="159"/>
        <end position="249"/>
    </location>
</feature>
<dbReference type="InterPro" id="IPR007110">
    <property type="entry name" value="Ig-like_dom"/>
</dbReference>
<keyword evidence="4" id="KW-0812">Transmembrane</keyword>
<keyword evidence="3" id="KW-0393">Immunoglobulin domain</keyword>
<dbReference type="GO" id="GO:0009897">
    <property type="term" value="C:external side of plasma membrane"/>
    <property type="evidence" value="ECO:0007669"/>
    <property type="project" value="TreeGrafter"/>
</dbReference>
<feature type="transmembrane region" description="Helical" evidence="4">
    <location>
        <begin position="263"/>
        <end position="283"/>
    </location>
</feature>
<dbReference type="InterPro" id="IPR053896">
    <property type="entry name" value="BTN3A2-like_Ig-C"/>
</dbReference>
<dbReference type="GO" id="GO:0050852">
    <property type="term" value="P:T cell receptor signaling pathway"/>
    <property type="evidence" value="ECO:0007669"/>
    <property type="project" value="TreeGrafter"/>
</dbReference>
<feature type="transmembrane region" description="Helical" evidence="4">
    <location>
        <begin position="7"/>
        <end position="31"/>
    </location>
</feature>
<keyword evidence="4" id="KW-1133">Transmembrane helix</keyword>
<accession>A0A9D3S568</accession>
<dbReference type="Pfam" id="PF22705">
    <property type="entry name" value="C2-set_3"/>
    <property type="match status" value="1"/>
</dbReference>
<dbReference type="PROSITE" id="PS50835">
    <property type="entry name" value="IG_LIKE"/>
    <property type="match status" value="1"/>
</dbReference>
<organism evidence="6 7">
    <name type="scientific">Anguilla anguilla</name>
    <name type="common">European freshwater eel</name>
    <name type="synonym">Muraena anguilla</name>
    <dbReference type="NCBI Taxonomy" id="7936"/>
    <lineage>
        <taxon>Eukaryota</taxon>
        <taxon>Metazoa</taxon>
        <taxon>Chordata</taxon>
        <taxon>Craniata</taxon>
        <taxon>Vertebrata</taxon>
        <taxon>Euteleostomi</taxon>
        <taxon>Actinopterygii</taxon>
        <taxon>Neopterygii</taxon>
        <taxon>Teleostei</taxon>
        <taxon>Anguilliformes</taxon>
        <taxon>Anguillidae</taxon>
        <taxon>Anguilla</taxon>
    </lineage>
</organism>
<gene>
    <name evidence="6" type="ORF">ANANG_G00061840</name>
</gene>
<dbReference type="GO" id="GO:0001817">
    <property type="term" value="P:regulation of cytokine production"/>
    <property type="evidence" value="ECO:0007669"/>
    <property type="project" value="TreeGrafter"/>
</dbReference>
<dbReference type="InterPro" id="IPR013783">
    <property type="entry name" value="Ig-like_fold"/>
</dbReference>
<protein>
    <recommendedName>
        <fullName evidence="5">Ig-like domain-containing protein</fullName>
    </recommendedName>
</protein>
<dbReference type="PANTHER" id="PTHR24100">
    <property type="entry name" value="BUTYROPHILIN"/>
    <property type="match status" value="1"/>
</dbReference>
<evidence type="ECO:0000256" key="1">
    <source>
        <dbReference type="ARBA" id="ARBA00004370"/>
    </source>
</evidence>
<dbReference type="EMBL" id="JAFIRN010000003">
    <property type="protein sequence ID" value="KAG5852386.1"/>
    <property type="molecule type" value="Genomic_DNA"/>
</dbReference>
<dbReference type="PANTHER" id="PTHR24100:SF151">
    <property type="entry name" value="ICOS LIGAND"/>
    <property type="match status" value="1"/>
</dbReference>
<dbReference type="InterPro" id="IPR050504">
    <property type="entry name" value="IgSF_BTN/MOG"/>
</dbReference>
<keyword evidence="7" id="KW-1185">Reference proteome</keyword>
<sequence length="324" mass="35956">MQTGLNLLSNVTISVFSTMIVLQILPVLWLVQLVKSQASSVPGDKVIATLGQPVLLNCHPGKLFKPNRIFWQGRKPSDPVDEYPWVLHAYNNGAEELLTQNISYRNRTSIYMDLIPQGNLSLLISEAKVEDDNTQIFVHVQADTVHNICRKDLRVAAMPQKPEVNVSCMEGAGEQKIVCTSHGSFPEPTLNWTGLNQRESSPLPTVTFNPNESTYSISSALWVNLTKDQRVTCYVTNPTLQETINTSITPRDSCSSMYPTNHLHIWMAVLAIVIVCAGAILYYKRKVLCSRPKECSGEDPGPTSDHPAKEACLLEMKDPACCDT</sequence>
<dbReference type="Gene3D" id="2.60.40.10">
    <property type="entry name" value="Immunoglobulins"/>
    <property type="match status" value="2"/>
</dbReference>
<evidence type="ECO:0000256" key="3">
    <source>
        <dbReference type="ARBA" id="ARBA00023319"/>
    </source>
</evidence>
<dbReference type="Proteomes" id="UP001044222">
    <property type="component" value="Unassembled WGS sequence"/>
</dbReference>
<proteinExistence type="predicted"/>
<evidence type="ECO:0000313" key="6">
    <source>
        <dbReference type="EMBL" id="KAG5852386.1"/>
    </source>
</evidence>
<dbReference type="GO" id="GO:0005102">
    <property type="term" value="F:signaling receptor binding"/>
    <property type="evidence" value="ECO:0007669"/>
    <property type="project" value="TreeGrafter"/>
</dbReference>
<name>A0A9D3S568_ANGAN</name>
<dbReference type="InterPro" id="IPR036179">
    <property type="entry name" value="Ig-like_dom_sf"/>
</dbReference>
<comment type="caution">
    <text evidence="6">The sequence shown here is derived from an EMBL/GenBank/DDBJ whole genome shotgun (WGS) entry which is preliminary data.</text>
</comment>
<keyword evidence="2 4" id="KW-0472">Membrane</keyword>
<reference evidence="6" key="1">
    <citation type="submission" date="2021-01" db="EMBL/GenBank/DDBJ databases">
        <title>A chromosome-scale assembly of European eel, Anguilla anguilla.</title>
        <authorList>
            <person name="Henkel C."/>
            <person name="Jong-Raadsen S.A."/>
            <person name="Dufour S."/>
            <person name="Weltzien F.-A."/>
            <person name="Palstra A.P."/>
            <person name="Pelster B."/>
            <person name="Spaink H.P."/>
            <person name="Van Den Thillart G.E."/>
            <person name="Jansen H."/>
            <person name="Zahm M."/>
            <person name="Klopp C."/>
            <person name="Cedric C."/>
            <person name="Louis A."/>
            <person name="Berthelot C."/>
            <person name="Parey E."/>
            <person name="Roest Crollius H."/>
            <person name="Montfort J."/>
            <person name="Robinson-Rechavi M."/>
            <person name="Bucao C."/>
            <person name="Bouchez O."/>
            <person name="Gislard M."/>
            <person name="Lluch J."/>
            <person name="Milhes M."/>
            <person name="Lampietro C."/>
            <person name="Lopez Roques C."/>
            <person name="Donnadieu C."/>
            <person name="Braasch I."/>
            <person name="Desvignes T."/>
            <person name="Postlethwait J."/>
            <person name="Bobe J."/>
            <person name="Guiguen Y."/>
            <person name="Dirks R."/>
        </authorList>
    </citation>
    <scope>NUCLEOTIDE SEQUENCE</scope>
    <source>
        <strain evidence="6">Tag_6206</strain>
        <tissue evidence="6">Liver</tissue>
    </source>
</reference>
<evidence type="ECO:0000313" key="7">
    <source>
        <dbReference type="Proteomes" id="UP001044222"/>
    </source>
</evidence>
<evidence type="ECO:0000256" key="2">
    <source>
        <dbReference type="ARBA" id="ARBA00023136"/>
    </source>
</evidence>
<evidence type="ECO:0000259" key="5">
    <source>
        <dbReference type="PROSITE" id="PS50835"/>
    </source>
</evidence>